<accession>A0ABZ1BY10</accession>
<evidence type="ECO:0000259" key="4">
    <source>
        <dbReference type="Pfam" id="PF00370"/>
    </source>
</evidence>
<organism evidence="6 7">
    <name type="scientific">Carboxydichorda subterranea</name>
    <dbReference type="NCBI Taxonomy" id="3109565"/>
    <lineage>
        <taxon>Bacteria</taxon>
        <taxon>Bacillati</taxon>
        <taxon>Bacillota</taxon>
        <taxon>Limnochordia</taxon>
        <taxon>Limnochordales</taxon>
        <taxon>Geochordaceae</taxon>
        <taxon>Carboxydichorda</taxon>
    </lineage>
</organism>
<dbReference type="InterPro" id="IPR050406">
    <property type="entry name" value="FGGY_Carb_Kinase"/>
</dbReference>
<dbReference type="InterPro" id="IPR000577">
    <property type="entry name" value="Carb_kinase_FGGY"/>
</dbReference>
<dbReference type="Pfam" id="PF00370">
    <property type="entry name" value="FGGY_N"/>
    <property type="match status" value="1"/>
</dbReference>
<keyword evidence="3 6" id="KW-0418">Kinase</keyword>
<protein>
    <submittedName>
        <fullName evidence="6">FGGY family carbohydrate kinase</fullName>
    </submittedName>
</protein>
<dbReference type="EMBL" id="CP141615">
    <property type="protein sequence ID" value="WRP17603.1"/>
    <property type="molecule type" value="Genomic_DNA"/>
</dbReference>
<evidence type="ECO:0000256" key="1">
    <source>
        <dbReference type="ARBA" id="ARBA00009156"/>
    </source>
</evidence>
<gene>
    <name evidence="6" type="ORF">U7230_00870</name>
</gene>
<dbReference type="PIRSF" id="PIRSF000538">
    <property type="entry name" value="GlpK"/>
    <property type="match status" value="1"/>
</dbReference>
<reference evidence="6 7" key="1">
    <citation type="journal article" date="2024" name="Front. Microbiol.">
        <title>Novel thermophilic genera Geochorda gen. nov. and Carboxydochorda gen. nov. from the deep terrestrial subsurface reveal the ecophysiological diversity in the class Limnochordia.</title>
        <authorList>
            <person name="Karnachuk O.V."/>
            <person name="Lukina A.P."/>
            <person name="Avakyan M.R."/>
            <person name="Kadnikov V.V."/>
            <person name="Begmatov S."/>
            <person name="Beletsky A.V."/>
            <person name="Vlasova K.G."/>
            <person name="Novikov A.A."/>
            <person name="Shcherbakova V.A."/>
            <person name="Mardanov A.V."/>
            <person name="Ravin N.V."/>
        </authorList>
    </citation>
    <scope>NUCLEOTIDE SEQUENCE [LARGE SCALE GENOMIC DNA]</scope>
    <source>
        <strain evidence="6 7">L945</strain>
    </source>
</reference>
<dbReference type="PANTHER" id="PTHR43095">
    <property type="entry name" value="SUGAR KINASE"/>
    <property type="match status" value="1"/>
</dbReference>
<name>A0ABZ1BY10_9FIRM</name>
<dbReference type="InterPro" id="IPR043129">
    <property type="entry name" value="ATPase_NBD"/>
</dbReference>
<dbReference type="Proteomes" id="UP001332192">
    <property type="component" value="Chromosome"/>
</dbReference>
<dbReference type="CDD" id="cd07808">
    <property type="entry name" value="ASKHA_NBD_FGGY_EcXK-like"/>
    <property type="match status" value="1"/>
</dbReference>
<evidence type="ECO:0000313" key="6">
    <source>
        <dbReference type="EMBL" id="WRP17603.1"/>
    </source>
</evidence>
<dbReference type="SUPFAM" id="SSF53067">
    <property type="entry name" value="Actin-like ATPase domain"/>
    <property type="match status" value="2"/>
</dbReference>
<dbReference type="InterPro" id="IPR018484">
    <property type="entry name" value="FGGY_N"/>
</dbReference>
<evidence type="ECO:0000256" key="2">
    <source>
        <dbReference type="ARBA" id="ARBA00022679"/>
    </source>
</evidence>
<sequence>MSAGPFILTIDVGTTACKAVMFDATGRPVGQGEQEYPTYHPRPLWAEQDPEDWWQACIAAVRRALAHMERAGAYRGEVPPDVAAIGLSSQRETVALVDFDGRPLARAISWMDRRGAAQVQALARRLGAQRIHRHTGMVPDATFTLAKLLWMREHEPELLRRAAYLLQPRDLVVHRLTGRFVTDPSLASRTMMWDSLAGRWWGAAFDEAGIDPGRFPPVVASHERAGNLTPEAAQALGLRAGVPVVTGGGDRCLEALGVALGPGEAMESTGTTSNVSTVVPEAVGRGGRVPGLLYTVHVLPGHWLVEQGLNATGAILRWLRELAFGEERRRLEREGKDVYDAMSEEAGEVPPGADGLFLLPYFMGARAPRWQPQARGAAIGLTLEHTRAHLVRAAMESVALELRACRQVLESAGIDVSRIVAMGGGARSPLWLQIKAAAVERPVIVPRLGLAASLGAMVLAGWGVGLWRDPLEAARAFNPPEREVAVNPSLSAAYRTLAERYERLVQVMMPVYSELWDPEQG</sequence>
<feature type="domain" description="Carbohydrate kinase FGGY C-terminal" evidence="5">
    <location>
        <begin position="268"/>
        <end position="462"/>
    </location>
</feature>
<dbReference type="InterPro" id="IPR018485">
    <property type="entry name" value="FGGY_C"/>
</dbReference>
<dbReference type="RefSeq" id="WP_324716873.1">
    <property type="nucleotide sequence ID" value="NZ_CP141615.1"/>
</dbReference>
<comment type="similarity">
    <text evidence="1">Belongs to the FGGY kinase family.</text>
</comment>
<evidence type="ECO:0000259" key="5">
    <source>
        <dbReference type="Pfam" id="PF02782"/>
    </source>
</evidence>
<keyword evidence="2" id="KW-0808">Transferase</keyword>
<evidence type="ECO:0000256" key="3">
    <source>
        <dbReference type="ARBA" id="ARBA00022777"/>
    </source>
</evidence>
<dbReference type="Pfam" id="PF02782">
    <property type="entry name" value="FGGY_C"/>
    <property type="match status" value="1"/>
</dbReference>
<keyword evidence="7" id="KW-1185">Reference proteome</keyword>
<evidence type="ECO:0000313" key="7">
    <source>
        <dbReference type="Proteomes" id="UP001332192"/>
    </source>
</evidence>
<dbReference type="Gene3D" id="3.30.420.40">
    <property type="match status" value="2"/>
</dbReference>
<proteinExistence type="inferred from homology"/>
<dbReference type="PROSITE" id="PS50890">
    <property type="entry name" value="PUA"/>
    <property type="match status" value="1"/>
</dbReference>
<dbReference type="GO" id="GO:0016301">
    <property type="term" value="F:kinase activity"/>
    <property type="evidence" value="ECO:0007669"/>
    <property type="project" value="UniProtKB-KW"/>
</dbReference>
<feature type="domain" description="Carbohydrate kinase FGGY N-terminal" evidence="4">
    <location>
        <begin position="7"/>
        <end position="257"/>
    </location>
</feature>